<dbReference type="SUPFAM" id="SSF89447">
    <property type="entry name" value="AbrB/MazE/MraZ-like"/>
    <property type="match status" value="1"/>
</dbReference>
<sequence>MISETISFLRKKHGLSQEMLAEKIGVSRQTLSKWETGESNPDIIHSSRLAEAFEITLDELVYSGREVLHSATKDGKFMFGPVTVGEKGQIVIPVKARRIFHIEKGDELLVLGDINQGLALVDARFFMEAHNHLKKGGD</sequence>
<keyword evidence="1" id="KW-0238">DNA-binding</keyword>
<evidence type="ECO:0000313" key="4">
    <source>
        <dbReference type="Proteomes" id="UP000249495"/>
    </source>
</evidence>
<dbReference type="EMBL" id="LS483343">
    <property type="protein sequence ID" value="SQF39883.1"/>
    <property type="molecule type" value="Genomic_DNA"/>
</dbReference>
<dbReference type="Proteomes" id="UP000249495">
    <property type="component" value="Chromosome 1"/>
</dbReference>
<accession>A0A2X3W7W2</accession>
<dbReference type="Gene3D" id="1.10.260.40">
    <property type="entry name" value="lambda repressor-like DNA-binding domains"/>
    <property type="match status" value="1"/>
</dbReference>
<dbReference type="NCBIfam" id="TIGR01439">
    <property type="entry name" value="lp_hng_hel_AbrB"/>
    <property type="match status" value="1"/>
</dbReference>
<dbReference type="AlphaFoldDB" id="A0A2X3W7W2"/>
<feature type="domain" description="HTH cro/C1-type" evidence="2">
    <location>
        <begin position="6"/>
        <end position="60"/>
    </location>
</feature>
<dbReference type="InterPro" id="IPR001387">
    <property type="entry name" value="Cro/C1-type_HTH"/>
</dbReference>
<protein>
    <submittedName>
        <fullName evidence="3">Cro/CI family transcriptional regulator putative</fullName>
    </submittedName>
</protein>
<name>A0A2X3W7W2_9STRE</name>
<dbReference type="CDD" id="cd00093">
    <property type="entry name" value="HTH_XRE"/>
    <property type="match status" value="1"/>
</dbReference>
<evidence type="ECO:0000256" key="1">
    <source>
        <dbReference type="ARBA" id="ARBA00023125"/>
    </source>
</evidence>
<evidence type="ECO:0000313" key="3">
    <source>
        <dbReference type="EMBL" id="SQF39883.1"/>
    </source>
</evidence>
<dbReference type="InterPro" id="IPR010982">
    <property type="entry name" value="Lambda_DNA-bd_dom_sf"/>
</dbReference>
<dbReference type="Gene3D" id="2.10.260.10">
    <property type="match status" value="1"/>
</dbReference>
<dbReference type="SUPFAM" id="SSF47413">
    <property type="entry name" value="lambda repressor-like DNA-binding domains"/>
    <property type="match status" value="1"/>
</dbReference>
<keyword evidence="4" id="KW-1185">Reference proteome</keyword>
<dbReference type="GO" id="GO:0003677">
    <property type="term" value="F:DNA binding"/>
    <property type="evidence" value="ECO:0007669"/>
    <property type="project" value="UniProtKB-KW"/>
</dbReference>
<dbReference type="InterPro" id="IPR007159">
    <property type="entry name" value="SpoVT-AbrB_dom"/>
</dbReference>
<dbReference type="InterPro" id="IPR037914">
    <property type="entry name" value="SpoVT-AbrB_sf"/>
</dbReference>
<reference evidence="3 4" key="1">
    <citation type="submission" date="2018-06" db="EMBL/GenBank/DDBJ databases">
        <authorList>
            <consortium name="Pathogen Informatics"/>
            <person name="Doyle S."/>
        </authorList>
    </citation>
    <scope>NUCLEOTIDE SEQUENCE [LARGE SCALE GENOMIC DNA]</scope>
    <source>
        <strain evidence="3 4">NCTC12278</strain>
    </source>
</reference>
<dbReference type="SMART" id="SM00966">
    <property type="entry name" value="SpoVT_AbrB"/>
    <property type="match status" value="1"/>
</dbReference>
<dbReference type="RefSeq" id="WP_018029474.1">
    <property type="nucleotide sequence ID" value="NZ_JBCLUB010000001.1"/>
</dbReference>
<dbReference type="PANTHER" id="PTHR46558:SF4">
    <property type="entry name" value="DNA-BIDING PHAGE PROTEIN"/>
    <property type="match status" value="1"/>
</dbReference>
<dbReference type="Pfam" id="PF01381">
    <property type="entry name" value="HTH_3"/>
    <property type="match status" value="1"/>
</dbReference>
<evidence type="ECO:0000259" key="2">
    <source>
        <dbReference type="PROSITE" id="PS50943"/>
    </source>
</evidence>
<dbReference type="PROSITE" id="PS50943">
    <property type="entry name" value="HTH_CROC1"/>
    <property type="match status" value="1"/>
</dbReference>
<proteinExistence type="predicted"/>
<organism evidence="3 4">
    <name type="scientific">Streptococcus ferus</name>
    <dbReference type="NCBI Taxonomy" id="1345"/>
    <lineage>
        <taxon>Bacteria</taxon>
        <taxon>Bacillati</taxon>
        <taxon>Bacillota</taxon>
        <taxon>Bacilli</taxon>
        <taxon>Lactobacillales</taxon>
        <taxon>Streptococcaceae</taxon>
        <taxon>Streptococcus</taxon>
    </lineage>
</organism>
<dbReference type="Pfam" id="PF04014">
    <property type="entry name" value="MazE_antitoxin"/>
    <property type="match status" value="1"/>
</dbReference>
<dbReference type="PANTHER" id="PTHR46558">
    <property type="entry name" value="TRACRIPTIONAL REGULATORY PROTEIN-RELATED-RELATED"/>
    <property type="match status" value="1"/>
</dbReference>
<dbReference type="SMART" id="SM00530">
    <property type="entry name" value="HTH_XRE"/>
    <property type="match status" value="1"/>
</dbReference>
<gene>
    <name evidence="3" type="ORF">NCTC12278_00612</name>
</gene>
<dbReference type="OrthoDB" id="9805856at2"/>
<dbReference type="KEGG" id="sfer:NCTC12278_00612"/>
<dbReference type="STRING" id="1123303.GCA_000372425_00145"/>